<dbReference type="InterPro" id="IPR011004">
    <property type="entry name" value="Trimer_LpxA-like_sf"/>
</dbReference>
<keyword evidence="5" id="KW-0012">Acyltransferase</keyword>
<dbReference type="Gene3D" id="2.160.10.10">
    <property type="entry name" value="Hexapeptide repeat proteins"/>
    <property type="match status" value="1"/>
</dbReference>
<keyword evidence="8" id="KW-1185">Reference proteome</keyword>
<dbReference type="InterPro" id="IPR037157">
    <property type="entry name" value="Acetyltransf_C_sf"/>
</dbReference>
<accession>A0AAD2ACS9</accession>
<dbReference type="GO" id="GO:0008780">
    <property type="term" value="F:acyl-[acyl-carrier-protein]-UDP-N-acetylglucosamine O-acyltransferase activity"/>
    <property type="evidence" value="ECO:0007669"/>
    <property type="project" value="InterPro"/>
</dbReference>
<feature type="domain" description="UDP N-acetylglucosamine O-acyltransferase C-terminal" evidence="6">
    <location>
        <begin position="241"/>
        <end position="305"/>
    </location>
</feature>
<evidence type="ECO:0000256" key="2">
    <source>
        <dbReference type="ARBA" id="ARBA00022556"/>
    </source>
</evidence>
<proteinExistence type="predicted"/>
<dbReference type="EMBL" id="OU503054">
    <property type="protein sequence ID" value="CAI9782677.1"/>
    <property type="molecule type" value="Genomic_DNA"/>
</dbReference>
<evidence type="ECO:0000256" key="3">
    <source>
        <dbReference type="ARBA" id="ARBA00022679"/>
    </source>
</evidence>
<keyword evidence="2" id="KW-0441">Lipid A biosynthesis</keyword>
<dbReference type="Pfam" id="PF00132">
    <property type="entry name" value="Hexapep"/>
    <property type="match status" value="1"/>
</dbReference>
<dbReference type="GO" id="GO:0009245">
    <property type="term" value="P:lipid A biosynthetic process"/>
    <property type="evidence" value="ECO:0007669"/>
    <property type="project" value="UniProtKB-KW"/>
</dbReference>
<dbReference type="CDD" id="cd03351">
    <property type="entry name" value="LbH_UDP-GlcNAc_AT"/>
    <property type="match status" value="1"/>
</dbReference>
<dbReference type="NCBIfam" id="NF003657">
    <property type="entry name" value="PRK05289.1"/>
    <property type="match status" value="1"/>
</dbReference>
<dbReference type="GO" id="GO:0016020">
    <property type="term" value="C:membrane"/>
    <property type="evidence" value="ECO:0007669"/>
    <property type="project" value="GOC"/>
</dbReference>
<evidence type="ECO:0000313" key="7">
    <source>
        <dbReference type="EMBL" id="CAI9782677.1"/>
    </source>
</evidence>
<sequence length="337" mass="36407">MSSLNNGRALSFALRKFSFRRFASSFSLATENQKSNGTTAGTNPSFIHPSTIVHPNAILGQDVSIGPFCTIGPSAKLGSACRLHPGSHVFGNTELGDNCILMAGAIVGDDLPGCTVVGCNNIIGHHAVVGIKCQDMKYKPGNECFLEIGDNNEIREYTSIHRSSKQSDKTVIGDNNLIMGSCHIAHDCKVGSNNIFANNTLLAGHVIVEDHAHTAGAIVVHQFCRVGSFSFIGGGSVVSQDVPKYTMVSGERAELRGLNLEGLRRHGFSTMEIKSLRAAYRMIFMPIDENSGSIEDRLTKLEQHEELSLVPAVCSMILVGIMTHVRCLIVFSRNYTV</sequence>
<evidence type="ECO:0000259" key="6">
    <source>
        <dbReference type="Pfam" id="PF13720"/>
    </source>
</evidence>
<evidence type="ECO:0000256" key="5">
    <source>
        <dbReference type="ARBA" id="ARBA00023315"/>
    </source>
</evidence>
<protein>
    <recommendedName>
        <fullName evidence="6">UDP N-acetylglucosamine O-acyltransferase C-terminal domain-containing protein</fullName>
    </recommendedName>
</protein>
<dbReference type="Proteomes" id="UP000834106">
    <property type="component" value="Chromosome 19"/>
</dbReference>
<evidence type="ECO:0000256" key="4">
    <source>
        <dbReference type="ARBA" id="ARBA00023098"/>
    </source>
</evidence>
<dbReference type="InterPro" id="IPR001451">
    <property type="entry name" value="Hexapep"/>
</dbReference>
<dbReference type="InterPro" id="IPR010137">
    <property type="entry name" value="Lipid_A_LpxA"/>
</dbReference>
<dbReference type="PANTHER" id="PTHR43480:SF1">
    <property type="entry name" value="ACYL-[ACYL-CARRIER-PROTEIN]--UDP-N-ACETYLGLUCOSAMINE O-ACYLTRANSFERASE, MITOCHONDRIAL-RELATED"/>
    <property type="match status" value="1"/>
</dbReference>
<keyword evidence="3" id="KW-0808">Transferase</keyword>
<keyword evidence="1" id="KW-0444">Lipid biosynthesis</keyword>
<organism evidence="7 8">
    <name type="scientific">Fraxinus pennsylvanica</name>
    <dbReference type="NCBI Taxonomy" id="56036"/>
    <lineage>
        <taxon>Eukaryota</taxon>
        <taxon>Viridiplantae</taxon>
        <taxon>Streptophyta</taxon>
        <taxon>Embryophyta</taxon>
        <taxon>Tracheophyta</taxon>
        <taxon>Spermatophyta</taxon>
        <taxon>Magnoliopsida</taxon>
        <taxon>eudicotyledons</taxon>
        <taxon>Gunneridae</taxon>
        <taxon>Pentapetalae</taxon>
        <taxon>asterids</taxon>
        <taxon>lamiids</taxon>
        <taxon>Lamiales</taxon>
        <taxon>Oleaceae</taxon>
        <taxon>Oleeae</taxon>
        <taxon>Fraxinus</taxon>
    </lineage>
</organism>
<dbReference type="PANTHER" id="PTHR43480">
    <property type="entry name" value="ACYL-[ACYL-CARRIER-PROTEIN]--UDP-N-ACETYLGLUCOSAMINE O-ACYLTRANSFERASE"/>
    <property type="match status" value="1"/>
</dbReference>
<dbReference type="AlphaFoldDB" id="A0AAD2ACS9"/>
<dbReference type="Gene3D" id="1.20.1180.10">
    <property type="entry name" value="Udp N-acetylglucosamine O-acyltransferase, C-terminal domain"/>
    <property type="match status" value="1"/>
</dbReference>
<dbReference type="SUPFAM" id="SSF51161">
    <property type="entry name" value="Trimeric LpxA-like enzymes"/>
    <property type="match status" value="1"/>
</dbReference>
<evidence type="ECO:0000256" key="1">
    <source>
        <dbReference type="ARBA" id="ARBA00022516"/>
    </source>
</evidence>
<reference evidence="7" key="1">
    <citation type="submission" date="2023-05" db="EMBL/GenBank/DDBJ databases">
        <authorList>
            <person name="Huff M."/>
        </authorList>
    </citation>
    <scope>NUCLEOTIDE SEQUENCE</scope>
</reference>
<dbReference type="InterPro" id="IPR029098">
    <property type="entry name" value="Acetyltransf_C"/>
</dbReference>
<keyword evidence="4" id="KW-0443">Lipid metabolism</keyword>
<name>A0AAD2ACS9_9LAMI</name>
<dbReference type="Pfam" id="PF13720">
    <property type="entry name" value="Acetyltransf_11"/>
    <property type="match status" value="1"/>
</dbReference>
<evidence type="ECO:0000313" key="8">
    <source>
        <dbReference type="Proteomes" id="UP000834106"/>
    </source>
</evidence>
<gene>
    <name evidence="7" type="ORF">FPE_LOCUS30107</name>
</gene>